<evidence type="ECO:0000256" key="1">
    <source>
        <dbReference type="SAM" id="Phobius"/>
    </source>
</evidence>
<dbReference type="RefSeq" id="WP_201174005.1">
    <property type="nucleotide sequence ID" value="NZ_JAEPWM010000007.1"/>
</dbReference>
<comment type="caution">
    <text evidence="2">The sequence shown here is derived from an EMBL/GenBank/DDBJ whole genome shotgun (WGS) entry which is preliminary data.</text>
</comment>
<accession>A0A934WMI3</accession>
<keyword evidence="1" id="KW-0472">Membrane</keyword>
<keyword evidence="3" id="KW-1185">Reference proteome</keyword>
<dbReference type="Proteomes" id="UP000630528">
    <property type="component" value="Unassembled WGS sequence"/>
</dbReference>
<keyword evidence="1" id="KW-1133">Transmembrane helix</keyword>
<reference evidence="2" key="1">
    <citation type="journal article" date="2012" name="J. Microbiol. Biotechnol.">
        <title>Ramlibacter ginsenosidimutans sp. nov., with ginsenoside-converting activity.</title>
        <authorList>
            <person name="Wang L."/>
            <person name="An D.S."/>
            <person name="Kim S.G."/>
            <person name="Jin F.X."/>
            <person name="Kim S.C."/>
            <person name="Lee S.T."/>
            <person name="Im W.T."/>
        </authorList>
    </citation>
    <scope>NUCLEOTIDE SEQUENCE</scope>
    <source>
        <strain evidence="2">KACC 17527</strain>
    </source>
</reference>
<dbReference type="AlphaFoldDB" id="A0A934WMI3"/>
<evidence type="ECO:0000313" key="3">
    <source>
        <dbReference type="Proteomes" id="UP000630528"/>
    </source>
</evidence>
<proteinExistence type="predicted"/>
<reference evidence="2" key="2">
    <citation type="submission" date="2021-01" db="EMBL/GenBank/DDBJ databases">
        <authorList>
            <person name="Kang M."/>
        </authorList>
    </citation>
    <scope>NUCLEOTIDE SEQUENCE</scope>
    <source>
        <strain evidence="2">KACC 17527</strain>
    </source>
</reference>
<gene>
    <name evidence="2" type="ORF">JJB11_17095</name>
</gene>
<keyword evidence="1" id="KW-0812">Transmembrane</keyword>
<feature type="transmembrane region" description="Helical" evidence="1">
    <location>
        <begin position="102"/>
        <end position="122"/>
    </location>
</feature>
<dbReference type="EMBL" id="JAEPWM010000007">
    <property type="protein sequence ID" value="MBK6007819.1"/>
    <property type="molecule type" value="Genomic_DNA"/>
</dbReference>
<name>A0A934WMI3_9BURK</name>
<organism evidence="2 3">
    <name type="scientific">Ramlibacter ginsenosidimutans</name>
    <dbReference type="NCBI Taxonomy" id="502333"/>
    <lineage>
        <taxon>Bacteria</taxon>
        <taxon>Pseudomonadati</taxon>
        <taxon>Pseudomonadota</taxon>
        <taxon>Betaproteobacteria</taxon>
        <taxon>Burkholderiales</taxon>
        <taxon>Comamonadaceae</taxon>
        <taxon>Ramlibacter</taxon>
    </lineage>
</organism>
<feature type="transmembrane region" description="Helical" evidence="1">
    <location>
        <begin position="68"/>
        <end position="90"/>
    </location>
</feature>
<feature type="transmembrane region" description="Helical" evidence="1">
    <location>
        <begin position="37"/>
        <end position="56"/>
    </location>
</feature>
<evidence type="ECO:0000313" key="2">
    <source>
        <dbReference type="EMBL" id="MBK6007819.1"/>
    </source>
</evidence>
<protein>
    <submittedName>
        <fullName evidence="2">Uncharacterized protein</fullName>
    </submittedName>
</protein>
<sequence>MRRSTFLTLYLAGVLLQQVASPWVVLGHLAAAPDQLALTDVVTLCMPLLLVAISYFRGQAIGIPRLPLWPAAALIASGMPFFIGWTQMLLTQAPVDWRSLPAAWLAVLGGVGVGVPLLLHLACVHLGCEEPRVAPAAT</sequence>